<evidence type="ECO:0000259" key="3">
    <source>
        <dbReference type="Pfam" id="PF16344"/>
    </source>
</evidence>
<evidence type="ECO:0000313" key="5">
    <source>
        <dbReference type="Proteomes" id="UP000294850"/>
    </source>
</evidence>
<keyword evidence="1" id="KW-1133">Transmembrane helix</keyword>
<evidence type="ECO:0000256" key="1">
    <source>
        <dbReference type="SAM" id="Phobius"/>
    </source>
</evidence>
<dbReference type="AlphaFoldDB" id="A0A4V2Z4F5"/>
<dbReference type="EMBL" id="SMFL01000003">
    <property type="protein sequence ID" value="TDE16438.1"/>
    <property type="molecule type" value="Genomic_DNA"/>
</dbReference>
<feature type="transmembrane region" description="Helical" evidence="1">
    <location>
        <begin position="95"/>
        <end position="113"/>
    </location>
</feature>
<dbReference type="InterPro" id="IPR012373">
    <property type="entry name" value="Ferrdict_sens_TM"/>
</dbReference>
<sequence length="361" mass="41180">MNYHAYTLTDFLEDAHFKQWVYEPTSETESFWKKFLMENPEMSDTIANAKGILQLLSADIEKDFPEHDQVTNMWGKIQLGYDQPARPVKSIWPRLFLLTGAAAMVILVAGWLFKPATKEIQFAFHNLISTPENRFVERKNITDKPIVINLPDKSQITLQPKSTIRFPKNFDLKTEREVILSGEAFFKIHRNPDRPFYVYANELVTKVLGTSFTIKAFDDDQEVEVVVKTGKVSVFTCQEHKNNTNSENATIITPNQKVLYSRKEEIIKKFLVDAPEMIVSTAVIPPIGDFQDVPVSKIFKNLEESYGIEIVYDEKVFGDCMLTASFSQESLYDKIDLICKGIEAEFAVVDAKILVSGKGCH</sequence>
<evidence type="ECO:0000313" key="4">
    <source>
        <dbReference type="EMBL" id="TDE16438.1"/>
    </source>
</evidence>
<dbReference type="Proteomes" id="UP000294850">
    <property type="component" value="Unassembled WGS sequence"/>
</dbReference>
<organism evidence="4 5">
    <name type="scientific">Dyadobacter psychrotolerans</name>
    <dbReference type="NCBI Taxonomy" id="2541721"/>
    <lineage>
        <taxon>Bacteria</taxon>
        <taxon>Pseudomonadati</taxon>
        <taxon>Bacteroidota</taxon>
        <taxon>Cytophagia</taxon>
        <taxon>Cytophagales</taxon>
        <taxon>Spirosomataceae</taxon>
        <taxon>Dyadobacter</taxon>
    </lineage>
</organism>
<protein>
    <submittedName>
        <fullName evidence="4">FecR family protein</fullName>
    </submittedName>
</protein>
<reference evidence="4 5" key="1">
    <citation type="submission" date="2019-03" db="EMBL/GenBank/DDBJ databases">
        <title>Dyadobacter AR-3-6 sp. nov., isolated from arctic soil.</title>
        <authorList>
            <person name="Chaudhary D.K."/>
        </authorList>
    </citation>
    <scope>NUCLEOTIDE SEQUENCE [LARGE SCALE GENOMIC DNA]</scope>
    <source>
        <strain evidence="4 5">AR-3-6</strain>
    </source>
</reference>
<keyword evidence="5" id="KW-1185">Reference proteome</keyword>
<dbReference type="Pfam" id="PF16344">
    <property type="entry name" value="FecR_C"/>
    <property type="match status" value="1"/>
</dbReference>
<dbReference type="OrthoDB" id="645173at2"/>
<dbReference type="InterPro" id="IPR032508">
    <property type="entry name" value="FecR_C"/>
</dbReference>
<dbReference type="PANTHER" id="PTHR30273">
    <property type="entry name" value="PERIPLASMIC SIGNAL SENSOR AND SIGMA FACTOR ACTIVATOR FECR-RELATED"/>
    <property type="match status" value="1"/>
</dbReference>
<name>A0A4V2Z4F5_9BACT</name>
<dbReference type="PANTHER" id="PTHR30273:SF2">
    <property type="entry name" value="PROTEIN FECR"/>
    <property type="match status" value="1"/>
</dbReference>
<keyword evidence="1" id="KW-0472">Membrane</keyword>
<dbReference type="GO" id="GO:0016989">
    <property type="term" value="F:sigma factor antagonist activity"/>
    <property type="evidence" value="ECO:0007669"/>
    <property type="project" value="TreeGrafter"/>
</dbReference>
<keyword evidence="1" id="KW-0812">Transmembrane</keyword>
<comment type="caution">
    <text evidence="4">The sequence shown here is derived from an EMBL/GenBank/DDBJ whole genome shotgun (WGS) entry which is preliminary data.</text>
</comment>
<accession>A0A4V2Z4F5</accession>
<gene>
    <name evidence="4" type="ORF">E0F88_09365</name>
</gene>
<feature type="domain" description="Protein FecR C-terminal" evidence="3">
    <location>
        <begin position="290"/>
        <end position="354"/>
    </location>
</feature>
<dbReference type="InterPro" id="IPR006860">
    <property type="entry name" value="FecR"/>
</dbReference>
<dbReference type="RefSeq" id="WP_131957972.1">
    <property type="nucleotide sequence ID" value="NZ_SMFL01000003.1"/>
</dbReference>
<dbReference type="Pfam" id="PF04773">
    <property type="entry name" value="FecR"/>
    <property type="match status" value="1"/>
</dbReference>
<evidence type="ECO:0000259" key="2">
    <source>
        <dbReference type="Pfam" id="PF04773"/>
    </source>
</evidence>
<dbReference type="Gene3D" id="2.60.120.1440">
    <property type="match status" value="1"/>
</dbReference>
<feature type="domain" description="FecR protein" evidence="2">
    <location>
        <begin position="147"/>
        <end position="232"/>
    </location>
</feature>
<proteinExistence type="predicted"/>
<dbReference type="Gene3D" id="3.55.50.30">
    <property type="match status" value="1"/>
</dbReference>